<evidence type="ECO:0000313" key="5">
    <source>
        <dbReference type="Proteomes" id="UP001429100"/>
    </source>
</evidence>
<dbReference type="VEuPathDB" id="CryptoDB:CHUDEA5_1510"/>
<reference evidence="3" key="2">
    <citation type="submission" date="2015-08" db="EMBL/GenBank/DDBJ databases">
        <authorList>
            <person name="Babu N.S."/>
            <person name="Beckwith C.J."/>
            <person name="Beseler K.G."/>
            <person name="Brison A."/>
            <person name="Carone J.V."/>
            <person name="Caskin T.P."/>
            <person name="Diamond M."/>
            <person name="Durham M.E."/>
            <person name="Foxe J.M."/>
            <person name="Go M."/>
            <person name="Henderson B.A."/>
            <person name="Jones I.B."/>
            <person name="McGettigan J.A."/>
            <person name="Micheletti S.J."/>
            <person name="Nasrallah M.E."/>
            <person name="Ortiz D."/>
            <person name="Piller C.R."/>
            <person name="Privatt S.R."/>
            <person name="Schneider S.L."/>
            <person name="Sharp S."/>
            <person name="Smith T.C."/>
            <person name="Stanton J.D."/>
            <person name="Ullery H.E."/>
            <person name="Wilson R.J."/>
            <person name="Serrano M.G."/>
            <person name="Buck G."/>
            <person name="Lee V."/>
            <person name="Wang Y."/>
            <person name="Carvalho R."/>
            <person name="Voegtly L."/>
            <person name="Shi R."/>
            <person name="Duckworth R."/>
            <person name="Johnson A."/>
            <person name="Loviza R."/>
            <person name="Walstead R."/>
            <person name="Shah Z."/>
            <person name="Kiflezghi M."/>
            <person name="Wade K."/>
            <person name="Ball S.L."/>
            <person name="Bradley K.W."/>
            <person name="Asai D.J."/>
            <person name="Bowman C.A."/>
            <person name="Russell D.A."/>
            <person name="Pope W.H."/>
            <person name="Jacobs-Sera D."/>
            <person name="Hendrix R.W."/>
            <person name="Hatfull G.F."/>
        </authorList>
    </citation>
    <scope>NUCLEOTIDE SEQUENCE [LARGE SCALE GENOMIC DNA]</scope>
</reference>
<keyword evidence="5" id="KW-1185">Reference proteome</keyword>
<proteinExistence type="predicted"/>
<evidence type="ECO:0000256" key="1">
    <source>
        <dbReference type="SAM" id="Coils"/>
    </source>
</evidence>
<dbReference type="VEuPathDB" id="CryptoDB:GY17_00003597"/>
<feature type="coiled-coil region" evidence="1">
    <location>
        <begin position="661"/>
        <end position="727"/>
    </location>
</feature>
<dbReference type="VEuPathDB" id="CryptoDB:ChTU502y2012_386g0120"/>
<protein>
    <submittedName>
        <fullName evidence="3">Uncharacterized protein</fullName>
    </submittedName>
</protein>
<gene>
    <name evidence="3" type="ORF">CHUDEA5_1510</name>
    <name evidence="4" type="ORF">GY17_00003597</name>
</gene>
<name>A0A0S4TFX5_CRYHO</name>
<evidence type="ECO:0000256" key="2">
    <source>
        <dbReference type="SAM" id="MobiDB-lite"/>
    </source>
</evidence>
<feature type="region of interest" description="Disordered" evidence="2">
    <location>
        <begin position="320"/>
        <end position="345"/>
    </location>
</feature>
<accession>A0A0S4TFX5</accession>
<feature type="compositionally biased region" description="Basic and acidic residues" evidence="2">
    <location>
        <begin position="321"/>
        <end position="337"/>
    </location>
</feature>
<dbReference type="AlphaFoldDB" id="A0A0S4TFX5"/>
<reference evidence="4 5" key="1">
    <citation type="submission" date="2014-11" db="EMBL/GenBank/DDBJ databases">
        <title>Comparative genomic analysis of Cryptosporidium hominis reveals occurrence of genetic recombination in virulent subtypes.</title>
        <authorList>
            <person name="Guo Y."/>
            <person name="Tang K."/>
            <person name="Frace M."/>
            <person name="Li N."/>
            <person name="Roellig D.M."/>
            <person name="Sammons S."/>
            <person name="Knipe K."/>
            <person name="Rowe L."/>
            <person name="Feng Y."/>
            <person name="Xiao L."/>
        </authorList>
    </citation>
    <scope>NUCLEOTIDE SEQUENCE [LARGE SCALE GENOMIC DNA]</scope>
    <source>
        <strain evidence="4">30976</strain>
    </source>
</reference>
<evidence type="ECO:0000313" key="4">
    <source>
        <dbReference type="EMBL" id="PPS93488.1"/>
    </source>
</evidence>
<dbReference type="Proteomes" id="UP001429100">
    <property type="component" value="Unassembled WGS sequence"/>
</dbReference>
<keyword evidence="1" id="KW-0175">Coiled coil</keyword>
<dbReference type="EMBL" id="JTAI01000011">
    <property type="protein sequence ID" value="PPS93488.1"/>
    <property type="molecule type" value="Genomic_DNA"/>
</dbReference>
<dbReference type="Proteomes" id="UP000199752">
    <property type="component" value="Chromosome 5"/>
</dbReference>
<sequence>MPFKCCMGNNLQDGSNDERNEDCDLIKKVPKPIDLNEGYNSQIELLIFNNRMNKNQTYQVFNSKNNSINRIKYDPGQYFNVTPITFVETKVSNLLNTPTGSAIAEASSNIMLSNCNSPIKLVTSIVATPKPNSLNYTEPPILTTDGNLNQNNSDKSFVEKRIPQDSNFEEKKISIIEEINDSEFFKDSDEKIKYIELEEQKSTHTNKSDQSQKELESYSIENENEFEYENFILEKYIDNTANKCHELEFDTINKTNNEKISNFDISGIKNDMDKFVFLSNKLKNENSQIEKKKKKSKKTIHIEISFSPKNNIFVDAQHNQNESKLESHKKTKIESNDSNRQNHTQSEEFFGKNINKYISVELNNTDPIGFGERPIKVIHKTDSYDPNIKDESDEVYISEYANMTKEPTRIKDYGPVKEEISNISNNHNLQSFTLNEIKNNKNIAGTEYNNSFEENSNIGIKSFEKLIPFIDDPEASNDYSSNFEKSEKFKFSPQKKLINSLTDIKQPNNRLTEFSQRTLEKLNGSLPIVESDPQLAQLFASAQIRIEDINNQKESIENKHAEECDPIDLIVKFLDNPSKYKDSICWATIKAVKEVYEPQVKYAKKELDRWMNSENNSDESKENMEYYNNLISELQGKIMLAEKARELLLTRYKSDEIQFMLQNEKNSLEEIKKKMNKESEELKSIEEQYLNGCINLKEDVRASRIKIRNFENEIKSKLAEIHKLEELLRIHEIAKF</sequence>
<dbReference type="EMBL" id="LN877951">
    <property type="protein sequence ID" value="CUV06138.1"/>
    <property type="molecule type" value="Genomic_DNA"/>
</dbReference>
<organism evidence="3">
    <name type="scientific">Cryptosporidium hominis</name>
    <dbReference type="NCBI Taxonomy" id="237895"/>
    <lineage>
        <taxon>Eukaryota</taxon>
        <taxon>Sar</taxon>
        <taxon>Alveolata</taxon>
        <taxon>Apicomplexa</taxon>
        <taxon>Conoidasida</taxon>
        <taxon>Coccidia</taxon>
        <taxon>Eucoccidiorida</taxon>
        <taxon>Eimeriorina</taxon>
        <taxon>Cryptosporidiidae</taxon>
        <taxon>Cryptosporidium</taxon>
    </lineage>
</organism>
<dbReference type="VEuPathDB" id="CryptoDB:Chro.50233"/>
<reference evidence="4 5" key="3">
    <citation type="submission" date="2017-10" db="EMBL/GenBank/DDBJ databases">
        <title>Consistent, comparative and evidence-based genome annotation and re-annotation for the closely-related species, Cryptosporidium parvum, C. hominis and C. tyzzeri.</title>
        <authorList>
            <person name="Baptista R.P."/>
            <person name="Li Y."/>
            <person name="Sateriale A."/>
            <person name="Striepen B."/>
            <person name="Kissinger J.C."/>
        </authorList>
    </citation>
    <scope>NUCLEOTIDE SEQUENCE [LARGE SCALE GENOMIC DNA]</scope>
    <source>
        <strain evidence="4">30976</strain>
    </source>
</reference>
<dbReference type="OrthoDB" id="339358at2759"/>
<evidence type="ECO:0000313" key="3">
    <source>
        <dbReference type="EMBL" id="CUV06138.1"/>
    </source>
</evidence>